<protein>
    <recommendedName>
        <fullName evidence="2">LysM domain-containing protein</fullName>
    </recommendedName>
</protein>
<keyword evidence="1" id="KW-0732">Signal</keyword>
<dbReference type="Gene3D" id="3.10.350.10">
    <property type="entry name" value="LysM domain"/>
    <property type="match status" value="1"/>
</dbReference>
<evidence type="ECO:0000313" key="3">
    <source>
        <dbReference type="EMBL" id="AQS58828.1"/>
    </source>
</evidence>
<dbReference type="PANTHER" id="PTHR33734">
    <property type="entry name" value="LYSM DOMAIN-CONTAINING GPI-ANCHORED PROTEIN 2"/>
    <property type="match status" value="1"/>
</dbReference>
<dbReference type="CDD" id="cd00118">
    <property type="entry name" value="LysM"/>
    <property type="match status" value="1"/>
</dbReference>
<dbReference type="Proteomes" id="UP000189464">
    <property type="component" value="Chromosome"/>
</dbReference>
<feature type="chain" id="PRO_5038814268" description="LysM domain-containing protein" evidence="1">
    <location>
        <begin position="25"/>
        <end position="257"/>
    </location>
</feature>
<proteinExistence type="predicted"/>
<dbReference type="RefSeq" id="WP_077713854.1">
    <property type="nucleotide sequence ID" value="NZ_CP019698.1"/>
</dbReference>
<gene>
    <name evidence="3" type="ORF">B0537_06870</name>
</gene>
<dbReference type="PANTHER" id="PTHR33734:SF22">
    <property type="entry name" value="MEMBRANE-BOUND LYTIC MUREIN TRANSGLYCOSYLASE D"/>
    <property type="match status" value="1"/>
</dbReference>
<dbReference type="InterPro" id="IPR036779">
    <property type="entry name" value="LysM_dom_sf"/>
</dbReference>
<dbReference type="OrthoDB" id="529831at2"/>
<dbReference type="EMBL" id="CP019698">
    <property type="protein sequence ID" value="AQS58828.1"/>
    <property type="molecule type" value="Genomic_DNA"/>
</dbReference>
<dbReference type="Pfam" id="PF01476">
    <property type="entry name" value="LysM"/>
    <property type="match status" value="1"/>
</dbReference>
<sequence>MSKKLFITVLCLTWFLFTGYPALAAEQIYIVKPGDSLWLISQAHGTTVEELKRANRLTSDNLAIGQKLVLASPPVTSRNAIRPTSPAVNSTSSISWIIPQATTPQESQANTTQQDSQPVPQVSSVELVDWFTSGKYMFKSGEHFTVTDCGTGKQLTLKVLSAGNHCDIEPATAADTKIMQDLFGQWTWSPRPVIIHKNGKNIAGSLSGQPHDIDTTPDNGVNGHFDLYLHNSKPHGSGVSQSYVQEHLATVAKAAGN</sequence>
<organism evidence="3 4">
    <name type="scientific">Desulforamulus ferrireducens</name>
    <dbReference type="NCBI Taxonomy" id="1833852"/>
    <lineage>
        <taxon>Bacteria</taxon>
        <taxon>Bacillati</taxon>
        <taxon>Bacillota</taxon>
        <taxon>Clostridia</taxon>
        <taxon>Eubacteriales</taxon>
        <taxon>Peptococcaceae</taxon>
        <taxon>Desulforamulus</taxon>
    </lineage>
</organism>
<feature type="signal peptide" evidence="1">
    <location>
        <begin position="1"/>
        <end position="24"/>
    </location>
</feature>
<dbReference type="KEGG" id="dfg:B0537_06870"/>
<evidence type="ECO:0000313" key="4">
    <source>
        <dbReference type="Proteomes" id="UP000189464"/>
    </source>
</evidence>
<keyword evidence="4" id="KW-1185">Reference proteome</keyword>
<name>A0A1S6IVM2_9FIRM</name>
<dbReference type="SUPFAM" id="SSF54106">
    <property type="entry name" value="LysM domain"/>
    <property type="match status" value="1"/>
</dbReference>
<dbReference type="STRING" id="1833852.B0537_06870"/>
<evidence type="ECO:0000256" key="1">
    <source>
        <dbReference type="SAM" id="SignalP"/>
    </source>
</evidence>
<dbReference type="PROSITE" id="PS51782">
    <property type="entry name" value="LYSM"/>
    <property type="match status" value="1"/>
</dbReference>
<dbReference type="InterPro" id="IPR018392">
    <property type="entry name" value="LysM"/>
</dbReference>
<reference evidence="3 4" key="1">
    <citation type="journal article" date="2016" name="Int. J. Syst. Evol. Microbiol.">
        <title>Desulfotomaculum ferrireducens sp. nov., a moderately thermophilic sulfate-reducing and dissimilatory Fe(III)-reducing bacterium isolated from compost.</title>
        <authorList>
            <person name="Yang G."/>
            <person name="Guo J."/>
            <person name="Zhuang L."/>
            <person name="Yuan Y."/>
            <person name="Zhou S."/>
        </authorList>
    </citation>
    <scope>NUCLEOTIDE SEQUENCE [LARGE SCALE GENOMIC DNA]</scope>
    <source>
        <strain evidence="3 4">GSS09</strain>
    </source>
</reference>
<dbReference type="AlphaFoldDB" id="A0A1S6IVM2"/>
<evidence type="ECO:0000259" key="2">
    <source>
        <dbReference type="PROSITE" id="PS51782"/>
    </source>
</evidence>
<dbReference type="GO" id="GO:0008932">
    <property type="term" value="F:lytic endotransglycosylase activity"/>
    <property type="evidence" value="ECO:0007669"/>
    <property type="project" value="TreeGrafter"/>
</dbReference>
<dbReference type="SMART" id="SM00257">
    <property type="entry name" value="LysM"/>
    <property type="match status" value="1"/>
</dbReference>
<feature type="domain" description="LysM" evidence="2">
    <location>
        <begin position="27"/>
        <end position="70"/>
    </location>
</feature>
<accession>A0A1S6IVM2</accession>